<protein>
    <submittedName>
        <fullName evidence="8">Manganese/zinc ion transporter</fullName>
    </submittedName>
</protein>
<keyword evidence="3 6" id="KW-0812">Transmembrane</keyword>
<feature type="transmembrane region" description="Helical" evidence="7">
    <location>
        <begin position="104"/>
        <end position="125"/>
    </location>
</feature>
<name>K4MKT5_ALKAL</name>
<dbReference type="GO" id="GO:0043190">
    <property type="term" value="C:ATP-binding cassette (ABC) transporter complex"/>
    <property type="evidence" value="ECO:0007669"/>
    <property type="project" value="InterPro"/>
</dbReference>
<feature type="transmembrane region" description="Helical" evidence="7">
    <location>
        <begin position="259"/>
        <end position="278"/>
    </location>
</feature>
<evidence type="ECO:0000256" key="3">
    <source>
        <dbReference type="ARBA" id="ARBA00022692"/>
    </source>
</evidence>
<accession>K4MKT5</accession>
<dbReference type="SUPFAM" id="SSF81345">
    <property type="entry name" value="ABC transporter involved in vitamin B12 uptake, BtuC"/>
    <property type="match status" value="1"/>
</dbReference>
<gene>
    <name evidence="8" type="ORF">BalcAV2892</name>
</gene>
<evidence type="ECO:0000313" key="8">
    <source>
        <dbReference type="EMBL" id="AFV25860.1"/>
    </source>
</evidence>
<evidence type="ECO:0000256" key="6">
    <source>
        <dbReference type="RuleBase" id="RU003943"/>
    </source>
</evidence>
<organism evidence="8">
    <name type="scientific">Alkalihalobacillus alcalophilus ATCC 27647 = CGMCC 1.3604</name>
    <dbReference type="NCBI Taxonomy" id="1218173"/>
    <lineage>
        <taxon>Bacteria</taxon>
        <taxon>Bacillati</taxon>
        <taxon>Bacillota</taxon>
        <taxon>Bacilli</taxon>
        <taxon>Bacillales</taxon>
        <taxon>Bacillaceae</taxon>
        <taxon>Alkalihalobacillus</taxon>
    </lineage>
</organism>
<feature type="transmembrane region" description="Helical" evidence="7">
    <location>
        <begin position="20"/>
        <end position="40"/>
    </location>
</feature>
<evidence type="ECO:0000256" key="7">
    <source>
        <dbReference type="SAM" id="Phobius"/>
    </source>
</evidence>
<dbReference type="EMBL" id="JX399437">
    <property type="protein sequence ID" value="AFV25860.1"/>
    <property type="molecule type" value="Genomic_DNA"/>
</dbReference>
<feature type="transmembrane region" description="Helical" evidence="7">
    <location>
        <begin position="208"/>
        <end position="226"/>
    </location>
</feature>
<evidence type="ECO:0000256" key="5">
    <source>
        <dbReference type="ARBA" id="ARBA00023136"/>
    </source>
</evidence>
<dbReference type="PANTHER" id="PTHR30477">
    <property type="entry name" value="ABC-TRANSPORTER METAL-BINDING PROTEIN"/>
    <property type="match status" value="1"/>
</dbReference>
<dbReference type="InterPro" id="IPR001626">
    <property type="entry name" value="ABC_TroCD"/>
</dbReference>
<dbReference type="AlphaFoldDB" id="K4MKT5"/>
<dbReference type="PANTHER" id="PTHR30477:SF22">
    <property type="entry name" value="METAL ABC TRANSPORTER PERMEASE"/>
    <property type="match status" value="1"/>
</dbReference>
<sequence length="288" mass="31285">MFIGVKKMEWIYQLNFIERGVIAGVIIALICPIIGAFLLVRRVSIISESLSHITLTGISAGALLGGTSIWFADLNPMYMGVVFALVGSLLIEKLRQVYPHFQELAIPIILSSGIGLSAIFISLSTNSTQEWYAYLFGSIVSVTAADLHFIILAAMSILLIVVLFYKEFISISFDLEHAKVSGVSVKLSNFIFSVLVALVISISMKVVGILLVGALIVIPVATSIQFTKSFKQLMAYGILFAQAAVFSGIYFAYHFQLATGGTIVVSALVILLVVLFITKQKSAVKVHR</sequence>
<feature type="transmembrane region" description="Helical" evidence="7">
    <location>
        <begin position="131"/>
        <end position="164"/>
    </location>
</feature>
<proteinExistence type="inferred from homology"/>
<evidence type="ECO:0000256" key="2">
    <source>
        <dbReference type="ARBA" id="ARBA00008034"/>
    </source>
</evidence>
<dbReference type="GO" id="GO:0055085">
    <property type="term" value="P:transmembrane transport"/>
    <property type="evidence" value="ECO:0007669"/>
    <property type="project" value="InterPro"/>
</dbReference>
<evidence type="ECO:0000256" key="4">
    <source>
        <dbReference type="ARBA" id="ARBA00022989"/>
    </source>
</evidence>
<comment type="subcellular location">
    <subcellularLocation>
        <location evidence="6">Cell membrane</location>
        <topology evidence="6">Multi-pass membrane protein</topology>
    </subcellularLocation>
    <subcellularLocation>
        <location evidence="1">Membrane</location>
        <topology evidence="1">Multi-pass membrane protein</topology>
    </subcellularLocation>
</comment>
<dbReference type="Pfam" id="PF00950">
    <property type="entry name" value="ABC-3"/>
    <property type="match status" value="1"/>
</dbReference>
<evidence type="ECO:0000256" key="1">
    <source>
        <dbReference type="ARBA" id="ARBA00004141"/>
    </source>
</evidence>
<dbReference type="InterPro" id="IPR037294">
    <property type="entry name" value="ABC_BtuC-like"/>
</dbReference>
<feature type="transmembrane region" description="Helical" evidence="7">
    <location>
        <begin position="233"/>
        <end position="253"/>
    </location>
</feature>
<feature type="transmembrane region" description="Helical" evidence="7">
    <location>
        <begin position="77"/>
        <end position="92"/>
    </location>
</feature>
<keyword evidence="4 7" id="KW-1133">Transmembrane helix</keyword>
<dbReference type="Gene3D" id="1.10.3470.10">
    <property type="entry name" value="ABC transporter involved in vitamin B12 uptake, BtuC"/>
    <property type="match status" value="1"/>
</dbReference>
<dbReference type="GO" id="GO:0010043">
    <property type="term" value="P:response to zinc ion"/>
    <property type="evidence" value="ECO:0007669"/>
    <property type="project" value="TreeGrafter"/>
</dbReference>
<keyword evidence="5 7" id="KW-0472">Membrane</keyword>
<comment type="similarity">
    <text evidence="2 6">Belongs to the ABC-3 integral membrane protein family.</text>
</comment>
<feature type="transmembrane region" description="Helical" evidence="7">
    <location>
        <begin position="185"/>
        <end position="202"/>
    </location>
</feature>
<keyword evidence="6" id="KW-0813">Transport</keyword>
<reference evidence="8" key="1">
    <citation type="submission" date="2012-07" db="EMBL/GenBank/DDBJ databases">
        <title>A Draft Genome for Bacillus alcalophilus strain ATCC 27647.</title>
        <authorList>
            <person name="Attie O."/>
            <person name="Jayaprakash A."/>
            <person name="Sachidanandam R."/>
            <person name="Shah H."/>
            <person name="Paulsen I."/>
            <person name="Morino M."/>
            <person name="Ito M."/>
            <person name="Krulwich T."/>
        </authorList>
    </citation>
    <scope>NUCLEOTIDE SEQUENCE</scope>
    <source>
        <strain evidence="8">ATCC 27647</strain>
    </source>
</reference>